<dbReference type="InterPro" id="IPR044081">
    <property type="entry name" value="DUF5776"/>
</dbReference>
<proteinExistence type="predicted"/>
<dbReference type="Proteomes" id="UP000321569">
    <property type="component" value="Unassembled WGS sequence"/>
</dbReference>
<dbReference type="Pfam" id="PF19087">
    <property type="entry name" value="DUF5776"/>
    <property type="match status" value="1"/>
</dbReference>
<feature type="region of interest" description="Disordered" evidence="1">
    <location>
        <begin position="39"/>
        <end position="107"/>
    </location>
</feature>
<feature type="compositionally biased region" description="Low complexity" evidence="1">
    <location>
        <begin position="58"/>
        <end position="75"/>
    </location>
</feature>
<feature type="compositionally biased region" description="Polar residues" evidence="1">
    <location>
        <begin position="39"/>
        <end position="48"/>
    </location>
</feature>
<evidence type="ECO:0000256" key="2">
    <source>
        <dbReference type="SAM" id="SignalP"/>
    </source>
</evidence>
<protein>
    <recommendedName>
        <fullName evidence="3">DUF5776 domain-containing protein</fullName>
    </recommendedName>
</protein>
<feature type="region of interest" description="Disordered" evidence="1">
    <location>
        <begin position="1064"/>
        <end position="1122"/>
    </location>
</feature>
<sequence length="1287" mass="141437">MHKKLLALGISTALLTSIALLTAPAGTGKVFADKTTTMASSTSQSNASGVLPTASGITDSQSTDSNSSNGTSTKSSAEKTGDSDQIATDPDTTPGSVQPVKTSTGYEMTNDNFKVDIGDNGTIQGLYLSDDDFDTNYVMNAKDNPAQNTTGHEWVGDLIFRTQPSGASGADNVWQKEYTNKSDATRNIDISNNKKVVVTYTPGTNNGGIQNMGVTETYSLDNDGHLKWDITVKNDSDHGLVIGDFGLPLPFKEWWKYSGADKTSQAYQESVVYHSFVGQNSSYVYATRPSGIGNFLVMTPDDTTDAGFEYQDHWGQYSHTGDEEPWTQFSKSGYDNGLSVYYIHSNAIKETNEGYLPNTSLTLAPQQSKTYSFKFSRSDIKNNTKAASSSSATSNTSSTSGDMTSTKYEDQLKSILYKENVMDAVSVPGMIVPKNNDGEATGKLYLHTKVPASDISFDYQNQTNDYESQQANSNNDTSSNLGSNEQGKVTFDKTITKNGEQYHIYNFDFKSLGRNNVIVNYKVNGNPLKTTLQYYVIDNPEKALSQHANFMLKTQWKDSSKFYNNIFDDWDFNTQAKRGNFGGASNWGNLGWGDDWGLTHGLFLAAQNANDPNKDQVEALSSYLEDGIWNGLMKNHHKDYKIPNWLTDQVVNGNGTDDYSWRGWAYPHVYNTYYEMYQIEKNYPNLIDYPESAKDYLLKAYNIMKSLYVNNAVNNNDGLEGESTDAGIISALKSEHLTSEANTIQDILKNKYAAFAQDPYPYTSEYPYDNTAEEGVYGLGNMYNNQNMMHMVDMKTRASRSVQPTWYQYSVPVTINGESWWQFQYTDSLAGTAMDNWLREQNNGMSQDQLGLAERANYAAKLGNLTHINSGQIDGNSNNIGAVAWYYQAELGNTTRQHYGVGAGTMHNGWIPLSGEADLSLFGALQVLSADVVNDPIFGLTGYGADVEDNGDSISVTPEDGLRTRLNLIDQHLAYTFSGDKYTHADVDKDGDSTTFDFQNVSKEAHNADLTIYDGNTFDNATYNVLFNGKVVTSFNGSDGGTKKQVELSIPVSAQDGKLQIVKAGAPTPAPSPSANGNGGSTTTTTTTTTTNPTSSSSSSSTTTSKPTNTNSDSQIKNNANKLAVPKSAAKVGSVVYASKKIALYKDSTFKKSQRIATYKKAKRVNRPMFIVKGYARSNDGILRYKVKDVNHGTKTAGKTGYITANSKYVSPVYYRSVPKSKIITVISKNGVNAYKTASSKEKVKHYKRGTHLKIKKIVNYHLTSRYQLANGSYVTGNKKLVIQGNY</sequence>
<feature type="signal peptide" evidence="2">
    <location>
        <begin position="1"/>
        <end position="25"/>
    </location>
</feature>
<evidence type="ECO:0000259" key="3">
    <source>
        <dbReference type="Pfam" id="PF19087"/>
    </source>
</evidence>
<feature type="compositionally biased region" description="Low complexity" evidence="1">
    <location>
        <begin position="1073"/>
        <end position="1112"/>
    </location>
</feature>
<feature type="region of interest" description="Disordered" evidence="1">
    <location>
        <begin position="466"/>
        <end position="486"/>
    </location>
</feature>
<feature type="chain" id="PRO_5038378505" description="DUF5776 domain-containing protein" evidence="2">
    <location>
        <begin position="26"/>
        <end position="1287"/>
    </location>
</feature>
<dbReference type="Pfam" id="PF18951">
    <property type="entry name" value="DUF5695"/>
    <property type="match status" value="2"/>
</dbReference>
<dbReference type="RefSeq" id="WP_056983409.1">
    <property type="nucleotide sequence ID" value="NZ_BKAM01000024.1"/>
</dbReference>
<dbReference type="InterPro" id="IPR043750">
    <property type="entry name" value="DUF5695"/>
</dbReference>
<gene>
    <name evidence="4" type="ORF">LRA02_14600</name>
</gene>
<reference evidence="4 5" key="1">
    <citation type="submission" date="2019-07" db="EMBL/GenBank/DDBJ databases">
        <title>Whole genome shotgun sequence of Lactobacillus rapi NBRC 109618.</title>
        <authorList>
            <person name="Hosoyama A."/>
            <person name="Uohara A."/>
            <person name="Ohji S."/>
            <person name="Ichikawa N."/>
        </authorList>
    </citation>
    <scope>NUCLEOTIDE SEQUENCE [LARGE SCALE GENOMIC DNA]</scope>
    <source>
        <strain evidence="4 5">NBRC 109618</strain>
    </source>
</reference>
<evidence type="ECO:0000313" key="5">
    <source>
        <dbReference type="Proteomes" id="UP000321569"/>
    </source>
</evidence>
<dbReference type="STRING" id="1423795.FD12_GL001269"/>
<dbReference type="OrthoDB" id="9761789at2"/>
<evidence type="ECO:0000313" key="4">
    <source>
        <dbReference type="EMBL" id="GEP72592.1"/>
    </source>
</evidence>
<feature type="domain" description="DUF5776" evidence="3">
    <location>
        <begin position="1214"/>
        <end position="1282"/>
    </location>
</feature>
<keyword evidence="2" id="KW-0732">Signal</keyword>
<feature type="compositionally biased region" description="Polar residues" evidence="1">
    <location>
        <begin position="83"/>
        <end position="107"/>
    </location>
</feature>
<comment type="caution">
    <text evidence="4">The sequence shown here is derived from an EMBL/GenBank/DDBJ whole genome shotgun (WGS) entry which is preliminary data.</text>
</comment>
<evidence type="ECO:0000256" key="1">
    <source>
        <dbReference type="SAM" id="MobiDB-lite"/>
    </source>
</evidence>
<organism evidence="4 5">
    <name type="scientific">Lentilactobacillus rapi</name>
    <dbReference type="NCBI Taxonomy" id="481723"/>
    <lineage>
        <taxon>Bacteria</taxon>
        <taxon>Bacillati</taxon>
        <taxon>Bacillota</taxon>
        <taxon>Bacilli</taxon>
        <taxon>Lactobacillales</taxon>
        <taxon>Lactobacillaceae</taxon>
        <taxon>Lentilactobacillus</taxon>
    </lineage>
</organism>
<feature type="compositionally biased region" description="Low complexity" evidence="1">
    <location>
        <begin position="384"/>
        <end position="400"/>
    </location>
</feature>
<feature type="region of interest" description="Disordered" evidence="1">
    <location>
        <begin position="384"/>
        <end position="405"/>
    </location>
</feature>
<dbReference type="EMBL" id="BKAM01000024">
    <property type="protein sequence ID" value="GEP72592.1"/>
    <property type="molecule type" value="Genomic_DNA"/>
</dbReference>
<name>A0A512PN18_9LACO</name>
<accession>A0A512PN18</accession>